<accession>A0A2X0KCZ1</accession>
<reference evidence="8" key="1">
    <citation type="submission" date="2016-10" db="EMBL/GenBank/DDBJ databases">
        <authorList>
            <person name="Jeantristanb JTB J.-T."/>
            <person name="Ricardo R."/>
        </authorList>
    </citation>
    <scope>NUCLEOTIDE SEQUENCE [LARGE SCALE GENOMIC DNA]</scope>
</reference>
<name>A0A2X0KCZ1_9BASI</name>
<feature type="transmembrane region" description="Helical" evidence="5">
    <location>
        <begin position="138"/>
        <end position="162"/>
    </location>
</feature>
<evidence type="ECO:0000256" key="4">
    <source>
        <dbReference type="ARBA" id="ARBA00023136"/>
    </source>
</evidence>
<dbReference type="InterPro" id="IPR036259">
    <property type="entry name" value="MFS_trans_sf"/>
</dbReference>
<feature type="transmembrane region" description="Helical" evidence="5">
    <location>
        <begin position="496"/>
        <end position="519"/>
    </location>
</feature>
<dbReference type="AlphaFoldDB" id="A0A2X0KCZ1"/>
<dbReference type="STRING" id="289078.A0A2X0KCZ1"/>
<feature type="transmembrane region" description="Helical" evidence="5">
    <location>
        <begin position="465"/>
        <end position="484"/>
    </location>
</feature>
<comment type="subcellular location">
    <subcellularLocation>
        <location evidence="1">Membrane</location>
        <topology evidence="1">Multi-pass membrane protein</topology>
    </subcellularLocation>
</comment>
<dbReference type="Gene3D" id="1.20.1250.20">
    <property type="entry name" value="MFS general substrate transporter like domains"/>
    <property type="match status" value="1"/>
</dbReference>
<organism evidence="7 8">
    <name type="scientific">Microbotryum saponariae</name>
    <dbReference type="NCBI Taxonomy" id="289078"/>
    <lineage>
        <taxon>Eukaryota</taxon>
        <taxon>Fungi</taxon>
        <taxon>Dikarya</taxon>
        <taxon>Basidiomycota</taxon>
        <taxon>Pucciniomycotina</taxon>
        <taxon>Microbotryomycetes</taxon>
        <taxon>Microbotryales</taxon>
        <taxon>Microbotryaceae</taxon>
        <taxon>Microbotryum</taxon>
    </lineage>
</organism>
<dbReference type="SUPFAM" id="SSF103473">
    <property type="entry name" value="MFS general substrate transporter"/>
    <property type="match status" value="1"/>
</dbReference>
<sequence length="575" mass="63871">MPPPSCFPSRVSRHRVAFRCHSKQRPCLNRQSQRRCLPRRPHELRPKRARWSCSGTSNNITGTSGIFDQAEKGHNIAQDDVIWIGWDETDPGNPYNWGTGRKWLTTWICCVYTLVVAFCGAAFSMGTESMMRDLNCSLELAVVALSTFPLGFGLAPLVLAPFSDLWTMQVLPRMLFDVAPKLWLFTVLRFPNNSTDPMYAISAIVYTLFFLPITLGRNIATVIIARFIGGLAASTGSTLVGGTVADLFESKDRGLPMSIFSLAAFAGTGLGPATMGYVEENLRLQWRWISWIQLIIAGVTSLCIILLTQETRGSVILSKRAAAKRKETGDPRYQCRSDAERASLAILIKISLTRPLFLLFTEPIVAAFSLWVSFAWGILYLTLRAVPLVFANVYGFTIGQVGLVFYGVVVAGLLGFVSNFYQERLYQRHVATRGPEARLYAALIGGMIFPIGTFIFAFTQGRTHWMGPVIGLMLCFFGIFTIYLSTFNYLADAYTIYASSALSAQSLCRNLLGFAFPLFTSQLYSSLGYQWASFLSGMLGLALAVTPWVLFFFGPRIRASSKFAKELAKMRATDK</sequence>
<protein>
    <submittedName>
        <fullName evidence="7">BZ3500_MvSof-1268-A1-R1_Chr1-3g02242 protein</fullName>
    </submittedName>
</protein>
<dbReference type="GO" id="GO:0022857">
    <property type="term" value="F:transmembrane transporter activity"/>
    <property type="evidence" value="ECO:0007669"/>
    <property type="project" value="InterPro"/>
</dbReference>
<dbReference type="PROSITE" id="PS50850">
    <property type="entry name" value="MFS"/>
    <property type="match status" value="1"/>
</dbReference>
<keyword evidence="4 5" id="KW-0472">Membrane</keyword>
<feature type="transmembrane region" description="Helical" evidence="5">
    <location>
        <begin position="257"/>
        <end position="276"/>
    </location>
</feature>
<feature type="transmembrane region" description="Helical" evidence="5">
    <location>
        <begin position="439"/>
        <end position="459"/>
    </location>
</feature>
<feature type="transmembrane region" description="Helical" evidence="5">
    <location>
        <begin position="356"/>
        <end position="381"/>
    </location>
</feature>
<evidence type="ECO:0000313" key="8">
    <source>
        <dbReference type="Proteomes" id="UP000249723"/>
    </source>
</evidence>
<dbReference type="OrthoDB" id="5376138at2759"/>
<feature type="transmembrane region" description="Helical" evidence="5">
    <location>
        <begin position="393"/>
        <end position="418"/>
    </location>
</feature>
<keyword evidence="2 5" id="KW-0812">Transmembrane</keyword>
<dbReference type="InterPro" id="IPR011701">
    <property type="entry name" value="MFS"/>
</dbReference>
<evidence type="ECO:0000256" key="2">
    <source>
        <dbReference type="ARBA" id="ARBA00022692"/>
    </source>
</evidence>
<evidence type="ECO:0000313" key="7">
    <source>
        <dbReference type="EMBL" id="SCZ90779.1"/>
    </source>
</evidence>
<evidence type="ECO:0000259" key="6">
    <source>
        <dbReference type="PROSITE" id="PS50850"/>
    </source>
</evidence>
<feature type="transmembrane region" description="Helical" evidence="5">
    <location>
        <begin position="531"/>
        <end position="553"/>
    </location>
</feature>
<evidence type="ECO:0000256" key="5">
    <source>
        <dbReference type="SAM" id="Phobius"/>
    </source>
</evidence>
<feature type="transmembrane region" description="Helical" evidence="5">
    <location>
        <begin position="198"/>
        <end position="217"/>
    </location>
</feature>
<feature type="domain" description="Major facilitator superfamily (MFS) profile" evidence="6">
    <location>
        <begin position="113"/>
        <end position="558"/>
    </location>
</feature>
<dbReference type="FunFam" id="1.20.1250.20:FF:000082">
    <property type="entry name" value="MFS multidrug transporter, putative"/>
    <property type="match status" value="1"/>
</dbReference>
<gene>
    <name evidence="7" type="ORF">BZ3500_MVSOF-1268-A1-R1_CHR1-3G02242</name>
</gene>
<dbReference type="PANTHER" id="PTHR23502:SF134">
    <property type="entry name" value="MAJOR FACILITATOR SUPERFAMILY (MFS) PROFILE DOMAIN-CONTAINING PROTEIN-RELATED"/>
    <property type="match status" value="1"/>
</dbReference>
<evidence type="ECO:0000256" key="3">
    <source>
        <dbReference type="ARBA" id="ARBA00022989"/>
    </source>
</evidence>
<dbReference type="InterPro" id="IPR020846">
    <property type="entry name" value="MFS_dom"/>
</dbReference>
<dbReference type="PANTHER" id="PTHR23502">
    <property type="entry name" value="MAJOR FACILITATOR SUPERFAMILY"/>
    <property type="match status" value="1"/>
</dbReference>
<dbReference type="Pfam" id="PF07690">
    <property type="entry name" value="MFS_1"/>
    <property type="match status" value="1"/>
</dbReference>
<keyword evidence="8" id="KW-1185">Reference proteome</keyword>
<feature type="transmembrane region" description="Helical" evidence="5">
    <location>
        <begin position="223"/>
        <end position="245"/>
    </location>
</feature>
<dbReference type="Proteomes" id="UP000249723">
    <property type="component" value="Unassembled WGS sequence"/>
</dbReference>
<evidence type="ECO:0000256" key="1">
    <source>
        <dbReference type="ARBA" id="ARBA00004141"/>
    </source>
</evidence>
<proteinExistence type="predicted"/>
<feature type="transmembrane region" description="Helical" evidence="5">
    <location>
        <begin position="104"/>
        <end position="126"/>
    </location>
</feature>
<dbReference type="EMBL" id="FMWP01000014">
    <property type="protein sequence ID" value="SCZ90779.1"/>
    <property type="molecule type" value="Genomic_DNA"/>
</dbReference>
<keyword evidence="3 5" id="KW-1133">Transmembrane helix</keyword>
<dbReference type="GO" id="GO:0005886">
    <property type="term" value="C:plasma membrane"/>
    <property type="evidence" value="ECO:0007669"/>
    <property type="project" value="TreeGrafter"/>
</dbReference>